<feature type="binding site" evidence="2">
    <location>
        <begin position="7"/>
        <end position="14"/>
    </location>
    <ligand>
        <name>substrate</name>
    </ligand>
</feature>
<feature type="active site" description="Tele-phosphohistidine intermediate" evidence="1">
    <location>
        <position position="8"/>
    </location>
</feature>
<dbReference type="Proteomes" id="UP001256711">
    <property type="component" value="Unassembled WGS sequence"/>
</dbReference>
<dbReference type="SUPFAM" id="SSF53254">
    <property type="entry name" value="Phosphoglycerate mutase-like"/>
    <property type="match status" value="1"/>
</dbReference>
<dbReference type="InterPro" id="IPR013078">
    <property type="entry name" value="His_Pase_superF_clade-1"/>
</dbReference>
<dbReference type="EMBL" id="JARQBJ010000002">
    <property type="protein sequence ID" value="MDT2809788.1"/>
    <property type="molecule type" value="Genomic_DNA"/>
</dbReference>
<evidence type="ECO:0000256" key="1">
    <source>
        <dbReference type="PIRSR" id="PIRSR613078-1"/>
    </source>
</evidence>
<name>A0AAW8TV22_9ENTE</name>
<dbReference type="GO" id="GO:0016791">
    <property type="term" value="F:phosphatase activity"/>
    <property type="evidence" value="ECO:0007669"/>
    <property type="project" value="TreeGrafter"/>
</dbReference>
<organism evidence="3 4">
    <name type="scientific">Enterococcus asini</name>
    <dbReference type="NCBI Taxonomy" id="57732"/>
    <lineage>
        <taxon>Bacteria</taxon>
        <taxon>Bacillati</taxon>
        <taxon>Bacillota</taxon>
        <taxon>Bacilli</taxon>
        <taxon>Lactobacillales</taxon>
        <taxon>Enterococcaceae</taxon>
        <taxon>Enterococcus</taxon>
    </lineage>
</organism>
<dbReference type="PANTHER" id="PTHR48100">
    <property type="entry name" value="BROAD-SPECIFICITY PHOSPHATASE YOR283W-RELATED"/>
    <property type="match status" value="1"/>
</dbReference>
<feature type="binding site" evidence="2">
    <location>
        <position position="58"/>
    </location>
    <ligand>
        <name>substrate</name>
    </ligand>
</feature>
<dbReference type="RefSeq" id="WP_270596733.1">
    <property type="nucleotide sequence ID" value="NZ_JAQESC010000002.1"/>
</dbReference>
<protein>
    <submittedName>
        <fullName evidence="3">Histidine phosphatase family protein</fullName>
    </submittedName>
</protein>
<dbReference type="InterPro" id="IPR050275">
    <property type="entry name" value="PGM_Phosphatase"/>
</dbReference>
<reference evidence="3" key="1">
    <citation type="submission" date="2023-03" db="EMBL/GenBank/DDBJ databases">
        <authorList>
            <person name="Shen W."/>
            <person name="Cai J."/>
        </authorList>
    </citation>
    <scope>NUCLEOTIDE SEQUENCE</scope>
    <source>
        <strain evidence="3">B226-2</strain>
    </source>
</reference>
<evidence type="ECO:0000256" key="2">
    <source>
        <dbReference type="PIRSR" id="PIRSR613078-2"/>
    </source>
</evidence>
<dbReference type="Pfam" id="PF00300">
    <property type="entry name" value="His_Phos_1"/>
    <property type="match status" value="1"/>
</dbReference>
<gene>
    <name evidence="3" type="ORF">P7H43_04775</name>
</gene>
<proteinExistence type="predicted"/>
<dbReference type="CDD" id="cd07067">
    <property type="entry name" value="HP_PGM_like"/>
    <property type="match status" value="1"/>
</dbReference>
<evidence type="ECO:0000313" key="4">
    <source>
        <dbReference type="Proteomes" id="UP001256711"/>
    </source>
</evidence>
<dbReference type="Gene3D" id="3.40.50.1240">
    <property type="entry name" value="Phosphoglycerate mutase-like"/>
    <property type="match status" value="1"/>
</dbReference>
<accession>A0AAW8TV22</accession>
<dbReference type="PANTHER" id="PTHR48100:SF1">
    <property type="entry name" value="HISTIDINE PHOSPHATASE FAMILY PROTEIN-RELATED"/>
    <property type="match status" value="1"/>
</dbReference>
<dbReference type="InterPro" id="IPR029033">
    <property type="entry name" value="His_PPase_superfam"/>
</dbReference>
<dbReference type="GO" id="GO:0005737">
    <property type="term" value="C:cytoplasm"/>
    <property type="evidence" value="ECO:0007669"/>
    <property type="project" value="TreeGrafter"/>
</dbReference>
<sequence>MELYFTRHGKTQWNLERRFQGREGDSPLLPESLAEVARLGDHLAKVPFEAVYASSSPRAKTTAEEIIKRLDTPVPLYLTDDLRELGLGTLEGQLIDEVVHDHPVALDNLRHHLDRYDPSAFNGETVQAALERITQVVVQAAASHQGPVLFVGHGASLTAAIQWLAGKELAELRAMGGLVNNSLTIMETTNAAKVPPYRLKVYNDASFLANSDGRDALS</sequence>
<dbReference type="AlphaFoldDB" id="A0AAW8TV22"/>
<evidence type="ECO:0000313" key="3">
    <source>
        <dbReference type="EMBL" id="MDT2809788.1"/>
    </source>
</evidence>
<comment type="caution">
    <text evidence="3">The sequence shown here is derived from an EMBL/GenBank/DDBJ whole genome shotgun (WGS) entry which is preliminary data.</text>
</comment>
<feature type="active site" description="Proton donor/acceptor" evidence="1">
    <location>
        <position position="84"/>
    </location>
</feature>
<dbReference type="SMART" id="SM00855">
    <property type="entry name" value="PGAM"/>
    <property type="match status" value="1"/>
</dbReference>